<dbReference type="Gene3D" id="3.40.50.620">
    <property type="entry name" value="HUPs"/>
    <property type="match status" value="1"/>
</dbReference>
<dbReference type="Gene3D" id="1.20.1270.90">
    <property type="entry name" value="AF1782-like"/>
    <property type="match status" value="1"/>
</dbReference>
<dbReference type="Pfam" id="PF01467">
    <property type="entry name" value="CTP_transf_like"/>
    <property type="match status" value="1"/>
</dbReference>
<dbReference type="PANTHER" id="PTHR43793:SF1">
    <property type="entry name" value="FAD SYNTHASE"/>
    <property type="match status" value="1"/>
</dbReference>
<dbReference type="InterPro" id="IPR014729">
    <property type="entry name" value="Rossmann-like_a/b/a_fold"/>
</dbReference>
<sequence length="271" mass="30480">MTLPSAASFSASLRRITNLPATAYVSSAIWGSNARSLNVLSVVFRLTVDRVAVYIKNLEEALGSLVLKDPAYRNLVDLARAYLKDSKYYYSRGDRETALATVSYAEGLLDALRLIGVADFVWKRPSEIKNTKTVMVAGTFEILHPGHLSYLKKAWELGYVVAVVSSDENAEKIKRRRIVVPQRQRAEILSSLYYVHEVVLGRPGDIFDVFHMVKPDVVLLGPNQHVSEDVVKEEARRRGVEVEVARVDELRQCELCSTTRIIEKIISTFTH</sequence>
<dbReference type="InterPro" id="IPR036809">
    <property type="entry name" value="AF1782-like_sf"/>
</dbReference>
<evidence type="ECO:0000256" key="1">
    <source>
        <dbReference type="ARBA" id="ARBA00022679"/>
    </source>
</evidence>
<evidence type="ECO:0000313" key="5">
    <source>
        <dbReference type="EMBL" id="AET33586.1"/>
    </source>
</evidence>
<evidence type="ECO:0000313" key="6">
    <source>
        <dbReference type="Proteomes" id="UP000005867"/>
    </source>
</evidence>
<dbReference type="SUPFAM" id="SSF158372">
    <property type="entry name" value="AF1782-like"/>
    <property type="match status" value="1"/>
</dbReference>
<accession>G7VB89</accession>
<reference evidence="5 6" key="1">
    <citation type="journal article" date="2012" name="J. Bacteriol.">
        <title>Complete genome sequence of strain 1860, a crenarchaeon of the genus pyrobaculum able to grow with various electron acceptors.</title>
        <authorList>
            <person name="Mardanov A.V."/>
            <person name="Gumerov V.M."/>
            <person name="Slobodkina G.B."/>
            <person name="Beletsky A.V."/>
            <person name="Bonch-Osmolovskaya E.A."/>
            <person name="Ravin N.V."/>
            <person name="Skryabin K.G."/>
        </authorList>
    </citation>
    <scope>NUCLEOTIDE SEQUENCE [LARGE SCALE GENOMIC DNA]</scope>
    <source>
        <strain evidence="5 6">1860</strain>
    </source>
</reference>
<dbReference type="AlphaFoldDB" id="G7VB89"/>
<name>G7VB89_9CREN</name>
<dbReference type="BioCyc" id="PSP1104324:GJSN-2144-MONOMER"/>
<dbReference type="STRING" id="1104324.P186_2194"/>
<feature type="domain" description="Cytidyltransferase-like" evidence="3">
    <location>
        <begin position="136"/>
        <end position="263"/>
    </location>
</feature>
<dbReference type="Pfam" id="PF04010">
    <property type="entry name" value="DUF357"/>
    <property type="match status" value="1"/>
</dbReference>
<dbReference type="PANTHER" id="PTHR43793">
    <property type="entry name" value="FAD SYNTHASE"/>
    <property type="match status" value="1"/>
</dbReference>
<proteinExistence type="predicted"/>
<dbReference type="NCBIfam" id="TIGR00125">
    <property type="entry name" value="cyt_tran_rel"/>
    <property type="match status" value="1"/>
</dbReference>
<dbReference type="InterPro" id="IPR023140">
    <property type="entry name" value="DUF357"/>
</dbReference>
<protein>
    <submittedName>
        <fullName evidence="5">Uncharacterized protein</fullName>
    </submittedName>
</protein>
<dbReference type="InterPro" id="IPR004821">
    <property type="entry name" value="Cyt_trans-like"/>
</dbReference>
<keyword evidence="6" id="KW-1185">Reference proteome</keyword>
<dbReference type="EMBL" id="CP003098">
    <property type="protein sequence ID" value="AET33586.1"/>
    <property type="molecule type" value="Genomic_DNA"/>
</dbReference>
<gene>
    <name evidence="5" type="ORF">P186_2194</name>
</gene>
<evidence type="ECO:0000259" key="3">
    <source>
        <dbReference type="Pfam" id="PF01467"/>
    </source>
</evidence>
<evidence type="ECO:0000256" key="2">
    <source>
        <dbReference type="ARBA" id="ARBA00022695"/>
    </source>
</evidence>
<keyword evidence="1" id="KW-0808">Transferase</keyword>
<dbReference type="eggNOG" id="arCOG01222">
    <property type="taxonomic scope" value="Archaea"/>
</dbReference>
<dbReference type="InterPro" id="IPR050385">
    <property type="entry name" value="Archaeal_FAD_synthase"/>
</dbReference>
<dbReference type="HOGENOM" id="CLU_1212640_0_0_2"/>
<dbReference type="SUPFAM" id="SSF52374">
    <property type="entry name" value="Nucleotidylyl transferase"/>
    <property type="match status" value="1"/>
</dbReference>
<evidence type="ECO:0000259" key="4">
    <source>
        <dbReference type="Pfam" id="PF04010"/>
    </source>
</evidence>
<dbReference type="KEGG" id="pyr:P186_2194"/>
<keyword evidence="2" id="KW-0548">Nucleotidyltransferase</keyword>
<dbReference type="GO" id="GO:0016779">
    <property type="term" value="F:nucleotidyltransferase activity"/>
    <property type="evidence" value="ECO:0007669"/>
    <property type="project" value="UniProtKB-KW"/>
</dbReference>
<organism evidence="5 6">
    <name type="scientific">Pyrobaculum ferrireducens</name>
    <dbReference type="NCBI Taxonomy" id="1104324"/>
    <lineage>
        <taxon>Archaea</taxon>
        <taxon>Thermoproteota</taxon>
        <taxon>Thermoprotei</taxon>
        <taxon>Thermoproteales</taxon>
        <taxon>Thermoproteaceae</taxon>
        <taxon>Pyrobaculum</taxon>
    </lineage>
</organism>
<dbReference type="Proteomes" id="UP000005867">
    <property type="component" value="Chromosome"/>
</dbReference>
<dbReference type="CDD" id="cd02170">
    <property type="entry name" value="cytidylyltransferase"/>
    <property type="match status" value="1"/>
</dbReference>
<feature type="domain" description="DUF357" evidence="4">
    <location>
        <begin position="54"/>
        <end position="117"/>
    </location>
</feature>
<dbReference type="eggNOG" id="arCOG01224">
    <property type="taxonomic scope" value="Archaea"/>
</dbReference>